<organism evidence="5 6">
    <name type="scientific">Sinobacterium norvegicum</name>
    <dbReference type="NCBI Taxonomy" id="1641715"/>
    <lineage>
        <taxon>Bacteria</taxon>
        <taxon>Pseudomonadati</taxon>
        <taxon>Pseudomonadota</taxon>
        <taxon>Gammaproteobacteria</taxon>
        <taxon>Cellvibrionales</taxon>
        <taxon>Spongiibacteraceae</taxon>
        <taxon>Sinobacterium</taxon>
    </lineage>
</organism>
<dbReference type="Gene3D" id="3.30.70.920">
    <property type="match status" value="1"/>
</dbReference>
<dbReference type="EMBL" id="CAKLPX010000001">
    <property type="protein sequence ID" value="CAH0991022.1"/>
    <property type="molecule type" value="Genomic_DNA"/>
</dbReference>
<evidence type="ECO:0000256" key="1">
    <source>
        <dbReference type="ARBA" id="ARBA00023015"/>
    </source>
</evidence>
<evidence type="ECO:0000259" key="4">
    <source>
        <dbReference type="PROSITE" id="PS50956"/>
    </source>
</evidence>
<proteinExistence type="predicted"/>
<dbReference type="PRINTS" id="PR00033">
    <property type="entry name" value="HTHASNC"/>
</dbReference>
<comment type="caution">
    <text evidence="5">The sequence shown here is derived from an EMBL/GenBank/DDBJ whole genome shotgun (WGS) entry which is preliminary data.</text>
</comment>
<dbReference type="InterPro" id="IPR019887">
    <property type="entry name" value="Tscrpt_reg_AsnC/Lrp_C"/>
</dbReference>
<evidence type="ECO:0000313" key="6">
    <source>
        <dbReference type="Proteomes" id="UP000838100"/>
    </source>
</evidence>
<dbReference type="RefSeq" id="WP_237443685.1">
    <property type="nucleotide sequence ID" value="NZ_CAKLPX010000001.1"/>
</dbReference>
<dbReference type="PANTHER" id="PTHR30154">
    <property type="entry name" value="LEUCINE-RESPONSIVE REGULATORY PROTEIN"/>
    <property type="match status" value="1"/>
</dbReference>
<keyword evidence="2 5" id="KW-0238">DNA-binding</keyword>
<dbReference type="InterPro" id="IPR036388">
    <property type="entry name" value="WH-like_DNA-bd_sf"/>
</dbReference>
<evidence type="ECO:0000313" key="5">
    <source>
        <dbReference type="EMBL" id="CAH0991022.1"/>
    </source>
</evidence>
<dbReference type="InterPro" id="IPR011008">
    <property type="entry name" value="Dimeric_a/b-barrel"/>
</dbReference>
<evidence type="ECO:0000256" key="3">
    <source>
        <dbReference type="ARBA" id="ARBA00023163"/>
    </source>
</evidence>
<dbReference type="SUPFAM" id="SSF46785">
    <property type="entry name" value="Winged helix' DNA-binding domain"/>
    <property type="match status" value="1"/>
</dbReference>
<dbReference type="Pfam" id="PF01037">
    <property type="entry name" value="AsnC_trans_reg"/>
    <property type="match status" value="1"/>
</dbReference>
<accession>A0ABN8EFB9</accession>
<evidence type="ECO:0000256" key="2">
    <source>
        <dbReference type="ARBA" id="ARBA00023125"/>
    </source>
</evidence>
<dbReference type="GO" id="GO:0003677">
    <property type="term" value="F:DNA binding"/>
    <property type="evidence" value="ECO:0007669"/>
    <property type="project" value="UniProtKB-KW"/>
</dbReference>
<dbReference type="PANTHER" id="PTHR30154:SF34">
    <property type="entry name" value="TRANSCRIPTIONAL REGULATOR AZLB"/>
    <property type="match status" value="1"/>
</dbReference>
<dbReference type="InterPro" id="IPR036390">
    <property type="entry name" value="WH_DNA-bd_sf"/>
</dbReference>
<protein>
    <submittedName>
        <fullName evidence="5">DNA-binding transcriptional activator DecR</fullName>
    </submittedName>
</protein>
<dbReference type="InterPro" id="IPR019888">
    <property type="entry name" value="Tscrpt_reg_AsnC-like"/>
</dbReference>
<dbReference type="Proteomes" id="UP000838100">
    <property type="component" value="Unassembled WGS sequence"/>
</dbReference>
<name>A0ABN8EFB9_9GAMM</name>
<keyword evidence="6" id="KW-1185">Reference proteome</keyword>
<keyword evidence="1" id="KW-0805">Transcription regulation</keyword>
<dbReference type="SUPFAM" id="SSF54909">
    <property type="entry name" value="Dimeric alpha+beta barrel"/>
    <property type="match status" value="1"/>
</dbReference>
<reference evidence="5" key="1">
    <citation type="submission" date="2021-12" db="EMBL/GenBank/DDBJ databases">
        <authorList>
            <person name="Rodrigo-Torres L."/>
            <person name="Arahal R. D."/>
            <person name="Lucena T."/>
        </authorList>
    </citation>
    <scope>NUCLEOTIDE SEQUENCE</scope>
    <source>
        <strain evidence="5">CECT 8267</strain>
    </source>
</reference>
<feature type="domain" description="HTH asnC-type" evidence="4">
    <location>
        <begin position="1"/>
        <end position="63"/>
    </location>
</feature>
<dbReference type="Gene3D" id="1.10.10.10">
    <property type="entry name" value="Winged helix-like DNA-binding domain superfamily/Winged helix DNA-binding domain"/>
    <property type="match status" value="1"/>
</dbReference>
<gene>
    <name evidence="5" type="primary">decR_1</name>
    <name evidence="5" type="ORF">SIN8267_01123</name>
</gene>
<dbReference type="SMART" id="SM00344">
    <property type="entry name" value="HTH_ASNC"/>
    <property type="match status" value="1"/>
</dbReference>
<dbReference type="InterPro" id="IPR000485">
    <property type="entry name" value="AsnC-type_HTH_dom"/>
</dbReference>
<keyword evidence="3" id="KW-0804">Transcription</keyword>
<sequence>MTDEADLKILRELQKNCSQGLEALGEAVGMSTASCHRRIKKMEADKVILGKNLLLDEKKLGVQVTAMITIQLDIDTFDVDVRMQKIVQQQPEVMGCYLLSGDCDFVLIVKFSDVNAYTDYIYHFLETYKEIPIKTYSSKLVVRKVKEISDIPI</sequence>
<dbReference type="Pfam" id="PF13404">
    <property type="entry name" value="HTH_AsnC-type"/>
    <property type="match status" value="1"/>
</dbReference>
<dbReference type="PROSITE" id="PS50956">
    <property type="entry name" value="HTH_ASNC_2"/>
    <property type="match status" value="1"/>
</dbReference>